<evidence type="ECO:0000256" key="4">
    <source>
        <dbReference type="ARBA" id="ARBA00022787"/>
    </source>
</evidence>
<dbReference type="PANTHER" id="PTHR21508">
    <property type="entry name" value="MITOGUARDIN"/>
    <property type="match status" value="1"/>
</dbReference>
<dbReference type="EMBL" id="CAKKLH010000268">
    <property type="protein sequence ID" value="CAH0107409.1"/>
    <property type="molecule type" value="Genomic_DNA"/>
</dbReference>
<proteinExistence type="inferred from homology"/>
<evidence type="ECO:0000256" key="6">
    <source>
        <dbReference type="ARBA" id="ARBA00023128"/>
    </source>
</evidence>
<evidence type="ECO:0000256" key="5">
    <source>
        <dbReference type="ARBA" id="ARBA00022989"/>
    </source>
</evidence>
<keyword evidence="6" id="KW-0496">Mitochondrion</keyword>
<gene>
    <name evidence="8" type="ORF">DGAL_LOCUS10705</name>
</gene>
<dbReference type="AlphaFoldDB" id="A0A8J2RR92"/>
<dbReference type="PANTHER" id="PTHR21508:SF5">
    <property type="entry name" value="MITOGUARDIN"/>
    <property type="match status" value="1"/>
</dbReference>
<accession>A0A8J2RR92</accession>
<evidence type="ECO:0000313" key="9">
    <source>
        <dbReference type="Proteomes" id="UP000789390"/>
    </source>
</evidence>
<evidence type="ECO:0000256" key="7">
    <source>
        <dbReference type="ARBA" id="ARBA00023136"/>
    </source>
</evidence>
<sequence>MISLSVGVESLETAINYWEDALAAYQSVSSGSGAVLLTAEEAEFCRSLERVLKAAYVLQDETEHLFLHEHSVLFQTDAQLTAGYNTSGAQTPYSRSSYSFTSADSFVSALGGDDEVADLEDFADLPIDDSLPSLYQGSMKQLDESGIPCRVLRTELVRCQSDIEYLCKLHCIRLACQGMFHLPGAEQWFISAGRSLLTDMLMLADKDPRDVLDAYDAMMLFVQDQSQRYKLAAEMEHRGVKAVTFFDVVLDFILMDAFEDLTDPPSSVLAVINNRWLSNGFKEGALATAVWSVLKAKRRKLLYQDGFISHFYGIMEHLSPVLAWGFLGPESDLKKSCFIFKEHVEGYLQDIFDFERVRYVTVEEMAEDVWSLARQRIDTVARQMPRR</sequence>
<evidence type="ECO:0000256" key="1">
    <source>
        <dbReference type="ARBA" id="ARBA00004294"/>
    </source>
</evidence>
<reference evidence="8" key="1">
    <citation type="submission" date="2021-11" db="EMBL/GenBank/DDBJ databases">
        <authorList>
            <person name="Schell T."/>
        </authorList>
    </citation>
    <scope>NUCLEOTIDE SEQUENCE</scope>
    <source>
        <strain evidence="8">M5</strain>
    </source>
</reference>
<keyword evidence="7" id="KW-0472">Membrane</keyword>
<evidence type="ECO:0000256" key="3">
    <source>
        <dbReference type="ARBA" id="ARBA00022692"/>
    </source>
</evidence>
<keyword evidence="3" id="KW-0812">Transmembrane</keyword>
<keyword evidence="9" id="KW-1185">Reference proteome</keyword>
<protein>
    <recommendedName>
        <fullName evidence="10">Protein FAM73B</fullName>
    </recommendedName>
</protein>
<evidence type="ECO:0000313" key="8">
    <source>
        <dbReference type="EMBL" id="CAH0107409.1"/>
    </source>
</evidence>
<dbReference type="InterPro" id="IPR019392">
    <property type="entry name" value="Miga"/>
</dbReference>
<organism evidence="8 9">
    <name type="scientific">Daphnia galeata</name>
    <dbReference type="NCBI Taxonomy" id="27404"/>
    <lineage>
        <taxon>Eukaryota</taxon>
        <taxon>Metazoa</taxon>
        <taxon>Ecdysozoa</taxon>
        <taxon>Arthropoda</taxon>
        <taxon>Crustacea</taxon>
        <taxon>Branchiopoda</taxon>
        <taxon>Diplostraca</taxon>
        <taxon>Cladocera</taxon>
        <taxon>Anomopoda</taxon>
        <taxon>Daphniidae</taxon>
        <taxon>Daphnia</taxon>
    </lineage>
</organism>
<dbReference type="Pfam" id="PF10265">
    <property type="entry name" value="Miga"/>
    <property type="match status" value="1"/>
</dbReference>
<dbReference type="GO" id="GO:0008053">
    <property type="term" value="P:mitochondrial fusion"/>
    <property type="evidence" value="ECO:0007669"/>
    <property type="project" value="InterPro"/>
</dbReference>
<keyword evidence="5" id="KW-1133">Transmembrane helix</keyword>
<evidence type="ECO:0000256" key="2">
    <source>
        <dbReference type="ARBA" id="ARBA00008969"/>
    </source>
</evidence>
<keyword evidence="4" id="KW-1000">Mitochondrion outer membrane</keyword>
<dbReference type="OrthoDB" id="8880065at2759"/>
<dbReference type="GO" id="GO:0005741">
    <property type="term" value="C:mitochondrial outer membrane"/>
    <property type="evidence" value="ECO:0007669"/>
    <property type="project" value="UniProtKB-SubCell"/>
</dbReference>
<evidence type="ECO:0008006" key="10">
    <source>
        <dbReference type="Google" id="ProtNLM"/>
    </source>
</evidence>
<comment type="similarity">
    <text evidence="2">Belongs to the mitoguardin family.</text>
</comment>
<comment type="subcellular location">
    <subcellularLocation>
        <location evidence="1">Mitochondrion outer membrane</location>
    </subcellularLocation>
</comment>
<comment type="caution">
    <text evidence="8">The sequence shown here is derived from an EMBL/GenBank/DDBJ whole genome shotgun (WGS) entry which is preliminary data.</text>
</comment>
<dbReference type="Proteomes" id="UP000789390">
    <property type="component" value="Unassembled WGS sequence"/>
</dbReference>
<name>A0A8J2RR92_9CRUS</name>